<reference evidence="8 9" key="1">
    <citation type="journal article" date="2024" name="Science">
        <title>Giant polyketide synthase enzymes in the biosynthesis of giant marine polyether toxins.</title>
        <authorList>
            <person name="Fallon T.R."/>
            <person name="Shende V.V."/>
            <person name="Wierzbicki I.H."/>
            <person name="Pendleton A.L."/>
            <person name="Watervoot N.F."/>
            <person name="Auber R.P."/>
            <person name="Gonzalez D.J."/>
            <person name="Wisecaver J.H."/>
            <person name="Moore B.S."/>
        </authorList>
    </citation>
    <scope>NUCLEOTIDE SEQUENCE [LARGE SCALE GENOMIC DNA]</scope>
    <source>
        <strain evidence="8 9">12B1</strain>
    </source>
</reference>
<dbReference type="PROSITE" id="PS00139">
    <property type="entry name" value="THIOL_PROTEASE_CYS"/>
    <property type="match status" value="1"/>
</dbReference>
<evidence type="ECO:0000256" key="6">
    <source>
        <dbReference type="PROSITE-ProRule" id="PRU00239"/>
    </source>
</evidence>
<feature type="active site" evidence="5 6">
    <location>
        <position position="322"/>
    </location>
</feature>
<dbReference type="InterPro" id="IPR000169">
    <property type="entry name" value="Pept_cys_AS"/>
</dbReference>
<dbReference type="Pfam" id="PF00648">
    <property type="entry name" value="Peptidase_C2"/>
    <property type="match status" value="1"/>
</dbReference>
<evidence type="ECO:0000256" key="3">
    <source>
        <dbReference type="ARBA" id="ARBA00022801"/>
    </source>
</evidence>
<feature type="active site" evidence="5 6">
    <location>
        <position position="354"/>
    </location>
</feature>
<sequence length="474" mass="52025">MARDKLRLPAGDELVCQTPVCCCYSCACVASRRAFCARLCRGETSAGWNCVAWPLVLLWNALLIYCFPCVGVLCARLLRACRGAAAADTSFCGQLALGEGEAEEAEGAIEPADLCQGAVGDCWLVAALASSAEIPASIRNCFLTREYNPRGRYKVRLFDGQMDEWVTVKIDDRVPCQKGTRQPLYMKMHGDEAWAVLLEKAFAKFCGSYANLSGGHAVWAWRAMTGDHVFRLRKRETGWGRLDFKNTPPDEKSGKRACAFFTTAEEYSDRECWVLIQRYLRGTGLLGASGGEDMSGGKKKGAANGRGLNGEALDDNGLVGTHMYSILDAQELGAIPGLRLGGLLGTTRLIRLRNPWGRFEWKGAWSDGAKEWDSHPMVKAWLRPKAEDDGSFWMPWEEFHAIFTCIDVCDRTTTRDLRLEINENIGPCGVVSACVSGVFCFVVGCRGLRTIYGGHTSSSDTKSAKASFCCLQCV</sequence>
<gene>
    <name evidence="8" type="ORF">AB1Y20_006531</name>
</gene>
<feature type="active site" evidence="5 6">
    <location>
        <position position="122"/>
    </location>
</feature>
<dbReference type="PRINTS" id="PR00704">
    <property type="entry name" value="CALPAIN"/>
</dbReference>
<dbReference type="PANTHER" id="PTHR10183">
    <property type="entry name" value="CALPAIN"/>
    <property type="match status" value="1"/>
</dbReference>
<accession>A0AB34J0X3</accession>
<dbReference type="AlphaFoldDB" id="A0AB34J0X3"/>
<dbReference type="InterPro" id="IPR001300">
    <property type="entry name" value="Peptidase_C2_calpain_cat"/>
</dbReference>
<dbReference type="PROSITE" id="PS50203">
    <property type="entry name" value="CALPAIN_CAT"/>
    <property type="match status" value="1"/>
</dbReference>
<evidence type="ECO:0000313" key="9">
    <source>
        <dbReference type="Proteomes" id="UP001515480"/>
    </source>
</evidence>
<dbReference type="SUPFAM" id="SSF54001">
    <property type="entry name" value="Cysteine proteinases"/>
    <property type="match status" value="1"/>
</dbReference>
<organism evidence="8 9">
    <name type="scientific">Prymnesium parvum</name>
    <name type="common">Toxic golden alga</name>
    <dbReference type="NCBI Taxonomy" id="97485"/>
    <lineage>
        <taxon>Eukaryota</taxon>
        <taxon>Haptista</taxon>
        <taxon>Haptophyta</taxon>
        <taxon>Prymnesiophyceae</taxon>
        <taxon>Prymnesiales</taxon>
        <taxon>Prymnesiaceae</taxon>
        <taxon>Prymnesium</taxon>
    </lineage>
</organism>
<keyword evidence="9" id="KW-1185">Reference proteome</keyword>
<proteinExistence type="inferred from homology"/>
<dbReference type="SMART" id="SM00230">
    <property type="entry name" value="CysPc"/>
    <property type="match status" value="1"/>
</dbReference>
<keyword evidence="2 6" id="KW-0645">Protease</keyword>
<dbReference type="Proteomes" id="UP001515480">
    <property type="component" value="Unassembled WGS sequence"/>
</dbReference>
<evidence type="ECO:0000256" key="2">
    <source>
        <dbReference type="ARBA" id="ARBA00022670"/>
    </source>
</evidence>
<dbReference type="InterPro" id="IPR022684">
    <property type="entry name" value="Calpain_cysteine_protease"/>
</dbReference>
<evidence type="ECO:0000259" key="7">
    <source>
        <dbReference type="PROSITE" id="PS50203"/>
    </source>
</evidence>
<comment type="similarity">
    <text evidence="1">Belongs to the peptidase C2 family.</text>
</comment>
<dbReference type="Gene3D" id="3.90.70.10">
    <property type="entry name" value="Cysteine proteinases"/>
    <property type="match status" value="1"/>
</dbReference>
<comment type="caution">
    <text evidence="8">The sequence shown here is derived from an EMBL/GenBank/DDBJ whole genome shotgun (WGS) entry which is preliminary data.</text>
</comment>
<evidence type="ECO:0000256" key="5">
    <source>
        <dbReference type="PIRSR" id="PIRSR622684-1"/>
    </source>
</evidence>
<keyword evidence="3 6" id="KW-0378">Hydrolase</keyword>
<protein>
    <recommendedName>
        <fullName evidence="7">Calpain catalytic domain-containing protein</fullName>
    </recommendedName>
</protein>
<name>A0AB34J0X3_PRYPA</name>
<dbReference type="PANTHER" id="PTHR10183:SF379">
    <property type="entry name" value="CALPAIN-5"/>
    <property type="match status" value="1"/>
</dbReference>
<dbReference type="InterPro" id="IPR038765">
    <property type="entry name" value="Papain-like_cys_pep_sf"/>
</dbReference>
<keyword evidence="4 6" id="KW-0788">Thiol protease</keyword>
<dbReference type="EMBL" id="JBGBPQ010000015">
    <property type="protein sequence ID" value="KAL1510201.1"/>
    <property type="molecule type" value="Genomic_DNA"/>
</dbReference>
<evidence type="ECO:0000256" key="1">
    <source>
        <dbReference type="ARBA" id="ARBA00007623"/>
    </source>
</evidence>
<dbReference type="GO" id="GO:0005737">
    <property type="term" value="C:cytoplasm"/>
    <property type="evidence" value="ECO:0007669"/>
    <property type="project" value="TreeGrafter"/>
</dbReference>
<evidence type="ECO:0000256" key="4">
    <source>
        <dbReference type="ARBA" id="ARBA00022807"/>
    </source>
</evidence>
<feature type="domain" description="Calpain catalytic" evidence="7">
    <location>
        <begin position="111"/>
        <end position="412"/>
    </location>
</feature>
<dbReference type="GO" id="GO:0006508">
    <property type="term" value="P:proteolysis"/>
    <property type="evidence" value="ECO:0007669"/>
    <property type="project" value="UniProtKB-KW"/>
</dbReference>
<evidence type="ECO:0000313" key="8">
    <source>
        <dbReference type="EMBL" id="KAL1510201.1"/>
    </source>
</evidence>
<dbReference type="GO" id="GO:0004198">
    <property type="term" value="F:calcium-dependent cysteine-type endopeptidase activity"/>
    <property type="evidence" value="ECO:0007669"/>
    <property type="project" value="InterPro"/>
</dbReference>